<feature type="domain" description="Small-subunit processome Utp12" evidence="6">
    <location>
        <begin position="445"/>
        <end position="548"/>
    </location>
</feature>
<dbReference type="Proteomes" id="UP001367676">
    <property type="component" value="Unassembled WGS sequence"/>
</dbReference>
<feature type="compositionally biased region" description="Acidic residues" evidence="5">
    <location>
        <begin position="598"/>
        <end position="630"/>
    </location>
</feature>
<evidence type="ECO:0000313" key="8">
    <source>
        <dbReference type="Proteomes" id="UP001367676"/>
    </source>
</evidence>
<reference evidence="7 8" key="1">
    <citation type="submission" date="2024-03" db="EMBL/GenBank/DDBJ databases">
        <title>Adaptation during the transition from Ophiocordyceps entomopathogen to insect associate is accompanied by gene loss and intensified selection.</title>
        <authorList>
            <person name="Ward C.M."/>
            <person name="Onetto C.A."/>
            <person name="Borneman A.R."/>
        </authorList>
    </citation>
    <scope>NUCLEOTIDE SEQUENCE [LARGE SCALE GENOMIC DNA]</scope>
    <source>
        <strain evidence="7">AWRI1</strain>
        <tissue evidence="7">Single Adult Female</tissue>
    </source>
</reference>
<feature type="region of interest" description="Disordered" evidence="5">
    <location>
        <begin position="589"/>
        <end position="630"/>
    </location>
</feature>
<proteinExistence type="inferred from homology"/>
<dbReference type="SMART" id="SM00320">
    <property type="entry name" value="WD40"/>
    <property type="match status" value="3"/>
</dbReference>
<dbReference type="EMBL" id="JBBCAQ010000034">
    <property type="protein sequence ID" value="KAK7580325.1"/>
    <property type="molecule type" value="Genomic_DNA"/>
</dbReference>
<feature type="region of interest" description="Disordered" evidence="5">
    <location>
        <begin position="384"/>
        <end position="408"/>
    </location>
</feature>
<dbReference type="InterPro" id="IPR036322">
    <property type="entry name" value="WD40_repeat_dom_sf"/>
</dbReference>
<keyword evidence="4" id="KW-0853">WD repeat</keyword>
<feature type="compositionally biased region" description="Polar residues" evidence="5">
    <location>
        <begin position="384"/>
        <end position="399"/>
    </location>
</feature>
<organism evidence="7 8">
    <name type="scientific">Parthenolecanium corni</name>
    <dbReference type="NCBI Taxonomy" id="536013"/>
    <lineage>
        <taxon>Eukaryota</taxon>
        <taxon>Metazoa</taxon>
        <taxon>Ecdysozoa</taxon>
        <taxon>Arthropoda</taxon>
        <taxon>Hexapoda</taxon>
        <taxon>Insecta</taxon>
        <taxon>Pterygota</taxon>
        <taxon>Neoptera</taxon>
        <taxon>Paraneoptera</taxon>
        <taxon>Hemiptera</taxon>
        <taxon>Sternorrhyncha</taxon>
        <taxon>Coccoidea</taxon>
        <taxon>Coccidae</taxon>
        <taxon>Parthenolecanium</taxon>
    </lineage>
</organism>
<evidence type="ECO:0000256" key="2">
    <source>
        <dbReference type="ARBA" id="ARBA00023242"/>
    </source>
</evidence>
<evidence type="ECO:0000256" key="4">
    <source>
        <dbReference type="PROSITE-ProRule" id="PRU00221"/>
    </source>
</evidence>
<evidence type="ECO:0000259" key="6">
    <source>
        <dbReference type="Pfam" id="PF04003"/>
    </source>
</evidence>
<dbReference type="PROSITE" id="PS50082">
    <property type="entry name" value="WD_REPEATS_2"/>
    <property type="match status" value="1"/>
</dbReference>
<name>A0AAN9TCL1_9HEMI</name>
<dbReference type="Pfam" id="PF04003">
    <property type="entry name" value="Utp12"/>
    <property type="match status" value="1"/>
</dbReference>
<dbReference type="InterPro" id="IPR015943">
    <property type="entry name" value="WD40/YVTN_repeat-like_dom_sf"/>
</dbReference>
<dbReference type="AlphaFoldDB" id="A0AAN9TCL1"/>
<dbReference type="SUPFAM" id="SSF50978">
    <property type="entry name" value="WD40 repeat-like"/>
    <property type="match status" value="1"/>
</dbReference>
<dbReference type="GO" id="GO:0005730">
    <property type="term" value="C:nucleolus"/>
    <property type="evidence" value="ECO:0007669"/>
    <property type="project" value="TreeGrafter"/>
</dbReference>
<dbReference type="Gene3D" id="2.130.10.10">
    <property type="entry name" value="YVTN repeat-like/Quinoprotein amine dehydrogenase"/>
    <property type="match status" value="2"/>
</dbReference>
<protein>
    <recommendedName>
        <fullName evidence="6">Small-subunit processome Utp12 domain-containing protein</fullName>
    </recommendedName>
</protein>
<comment type="caution">
    <text evidence="7">The sequence shown here is derived from an EMBL/GenBank/DDBJ whole genome shotgun (WGS) entry which is preliminary data.</text>
</comment>
<comment type="subcellular location">
    <subcellularLocation>
        <location evidence="1">Nucleus</location>
    </subcellularLocation>
</comment>
<dbReference type="PANTHER" id="PTHR44267:SF1">
    <property type="entry name" value="WD REPEAT-CONTAINING PROTEIN 43"/>
    <property type="match status" value="1"/>
</dbReference>
<dbReference type="InterPro" id="IPR007148">
    <property type="entry name" value="SSU_processome_Utp12"/>
</dbReference>
<accession>A0AAN9TCL1</accession>
<keyword evidence="8" id="KW-1185">Reference proteome</keyword>
<keyword evidence="2" id="KW-0539">Nucleus</keyword>
<evidence type="ECO:0000313" key="7">
    <source>
        <dbReference type="EMBL" id="KAK7580325.1"/>
    </source>
</evidence>
<evidence type="ECO:0000256" key="1">
    <source>
        <dbReference type="ARBA" id="ARBA00004123"/>
    </source>
</evidence>
<gene>
    <name evidence="7" type="ORF">V9T40_000954</name>
</gene>
<dbReference type="GO" id="GO:0000462">
    <property type="term" value="P:maturation of SSU-rRNA from tricistronic rRNA transcript (SSU-rRNA, 5.8S rRNA, LSU-rRNA)"/>
    <property type="evidence" value="ECO:0007669"/>
    <property type="project" value="TreeGrafter"/>
</dbReference>
<dbReference type="PANTHER" id="PTHR44267">
    <property type="entry name" value="WD REPEAT-CONTAINING PROTEIN 43"/>
    <property type="match status" value="1"/>
</dbReference>
<dbReference type="InterPro" id="IPR052414">
    <property type="entry name" value="U3_snoRNA-assoc_WDR"/>
</dbReference>
<comment type="similarity">
    <text evidence="3">Belongs to the UTP5 family.</text>
</comment>
<dbReference type="InterPro" id="IPR001680">
    <property type="entry name" value="WD40_rpt"/>
</dbReference>
<sequence length="630" mass="69899">MAGKNLASFSNTGRYYAHVCDDGKLRIWDVVSCVLKQEFTPDVHLTSPYTDLVWISTSKKVNLSSSNRKRKSSGSEIAASENENLLIGSKSGDIYLYSVASFSIINTFSDGHSCHVNSISWCRQTPDQFISCSEDQHVILWSLEDYSVKKKWKCGKFSTIALSDDGLSFVSAKKEIQWWDISGEKETLRKSFIGHSTDVHCLNFVRICGEPCVLSAAVGNRLLHAWLLKDDEDRSALAVFALDDALVSISVLSSSSSGLSVLASSRTGVLHLYTCTINGKKHRKPAKPKLTIQIAAESEDSKAKVEQIPIVGSAFCDENSAHIAYGGELILSFEKLQLKTTEKSMIIVRQDPQKKSVVNKEQSLNKVLPTSSCKNVQYVSSDMVNGFSGNSSKKPQKRPNNAEKSYDVPLEQRLENLSVDIPSTSNAPTSESLVHLLLQGLKSKDPKILEDVLSNSEESVIKTTISRLPVEAVLPLSTELISVLKGRRTNESESALKWLRTLVILHAAHLVSNPDITEVFAPLFPLIESKLNVIGPLYKLAGRLDLMIQQIKHRTDKSEQSLQSVSLQPKLIYQDEDSEEEYENEIVKEEVAVNNDNIVDDSDDHWDEMSELDDSGQEQSQEEMDVADDA</sequence>
<feature type="repeat" description="WD" evidence="4">
    <location>
        <begin position="109"/>
        <end position="151"/>
    </location>
</feature>
<evidence type="ECO:0000256" key="3">
    <source>
        <dbReference type="ARBA" id="ARBA00038335"/>
    </source>
</evidence>
<evidence type="ECO:0000256" key="5">
    <source>
        <dbReference type="SAM" id="MobiDB-lite"/>
    </source>
</evidence>